<dbReference type="PANTHER" id="PTHR43110:SF1">
    <property type="entry name" value="THIOL PEROXIDASE"/>
    <property type="match status" value="1"/>
</dbReference>
<evidence type="ECO:0000256" key="3">
    <source>
        <dbReference type="ARBA" id="ARBA00023284"/>
    </source>
</evidence>
<dbReference type="InterPro" id="IPR036249">
    <property type="entry name" value="Thioredoxin-like_sf"/>
</dbReference>
<accession>A0ABQ9YBZ8</accession>
<dbReference type="InterPro" id="IPR050455">
    <property type="entry name" value="Tpx_Peroxidase_subfamily"/>
</dbReference>
<evidence type="ECO:0000259" key="4">
    <source>
        <dbReference type="PROSITE" id="PS51352"/>
    </source>
</evidence>
<reference evidence="5 6" key="1">
    <citation type="journal article" date="2022" name="bioRxiv">
        <title>Genomics of Preaxostyla Flagellates Illuminates Evolutionary Transitions and the Path Towards Mitochondrial Loss.</title>
        <authorList>
            <person name="Novak L.V.F."/>
            <person name="Treitli S.C."/>
            <person name="Pyrih J."/>
            <person name="Halakuc P."/>
            <person name="Pipaliya S.V."/>
            <person name="Vacek V."/>
            <person name="Brzon O."/>
            <person name="Soukal P."/>
            <person name="Eme L."/>
            <person name="Dacks J.B."/>
            <person name="Karnkowska A."/>
            <person name="Elias M."/>
            <person name="Hampl V."/>
        </authorList>
    </citation>
    <scope>NUCLEOTIDE SEQUENCE [LARGE SCALE GENOMIC DNA]</scope>
    <source>
        <strain evidence="5">NAU3</strain>
        <tissue evidence="5">Gut</tissue>
    </source>
</reference>
<name>A0ABQ9YBZ8_9EUKA</name>
<proteinExistence type="inferred from homology"/>
<dbReference type="InterPro" id="IPR013766">
    <property type="entry name" value="Thioredoxin_domain"/>
</dbReference>
<organism evidence="5 6">
    <name type="scientific">Blattamonas nauphoetae</name>
    <dbReference type="NCBI Taxonomy" id="2049346"/>
    <lineage>
        <taxon>Eukaryota</taxon>
        <taxon>Metamonada</taxon>
        <taxon>Preaxostyla</taxon>
        <taxon>Oxymonadida</taxon>
        <taxon>Blattamonas</taxon>
    </lineage>
</organism>
<dbReference type="EMBL" id="JARBJD010000017">
    <property type="protein sequence ID" value="KAK2961285.1"/>
    <property type="molecule type" value="Genomic_DNA"/>
</dbReference>
<dbReference type="InterPro" id="IPR013740">
    <property type="entry name" value="Redoxin"/>
</dbReference>
<dbReference type="Pfam" id="PF08534">
    <property type="entry name" value="Redoxin"/>
    <property type="match status" value="1"/>
</dbReference>
<gene>
    <name evidence="5" type="ORF">BLNAU_3731</name>
</gene>
<dbReference type="GO" id="GO:0140824">
    <property type="term" value="F:thioredoxin-dependent peroxiredoxin activity"/>
    <property type="evidence" value="ECO:0007669"/>
    <property type="project" value="UniProtKB-EC"/>
</dbReference>
<comment type="similarity">
    <text evidence="1">Belongs to the peroxiredoxin family. Prx5 subfamily.</text>
</comment>
<keyword evidence="6" id="KW-1185">Reference proteome</keyword>
<evidence type="ECO:0000256" key="2">
    <source>
        <dbReference type="ARBA" id="ARBA00023157"/>
    </source>
</evidence>
<sequence>MTSVDFLGTPMTTSTPTLKVGDAVPAFTLQRANDLSAVQSTDILKAGPTVFSTFPSIDTPICSRQTHEFTSSALLKDKGINLVNVSMDLPFALQRHAKEVGCQREESLFSDHLDANFSTKFGVLLAGPRLLARAVFLTDKQGKIAYVQVCPKVGEEPNYKDLYAAIEKL</sequence>
<dbReference type="PROSITE" id="PS51352">
    <property type="entry name" value="THIOREDOXIN_2"/>
    <property type="match status" value="1"/>
</dbReference>
<keyword evidence="5" id="KW-0560">Oxidoreductase</keyword>
<protein>
    <submittedName>
        <fullName evidence="5">Thiol peroxidase</fullName>
        <ecNumber evidence="5">1.11.1.24</ecNumber>
    </submittedName>
</protein>
<feature type="domain" description="Thioredoxin" evidence="4">
    <location>
        <begin position="18"/>
        <end position="169"/>
    </location>
</feature>
<dbReference type="EC" id="1.11.1.24" evidence="5"/>
<comment type="caution">
    <text evidence="5">The sequence shown here is derived from an EMBL/GenBank/DDBJ whole genome shotgun (WGS) entry which is preliminary data.</text>
</comment>
<dbReference type="Gene3D" id="3.40.30.10">
    <property type="entry name" value="Glutaredoxin"/>
    <property type="match status" value="1"/>
</dbReference>
<dbReference type="SUPFAM" id="SSF52833">
    <property type="entry name" value="Thioredoxin-like"/>
    <property type="match status" value="1"/>
</dbReference>
<dbReference type="PANTHER" id="PTHR43110">
    <property type="entry name" value="THIOL PEROXIDASE"/>
    <property type="match status" value="1"/>
</dbReference>
<keyword evidence="3" id="KW-0676">Redox-active center</keyword>
<evidence type="ECO:0000313" key="6">
    <source>
        <dbReference type="Proteomes" id="UP001281761"/>
    </source>
</evidence>
<evidence type="ECO:0000256" key="1">
    <source>
        <dbReference type="ARBA" id="ARBA00010505"/>
    </source>
</evidence>
<dbReference type="Proteomes" id="UP001281761">
    <property type="component" value="Unassembled WGS sequence"/>
</dbReference>
<evidence type="ECO:0000313" key="5">
    <source>
        <dbReference type="EMBL" id="KAK2961285.1"/>
    </source>
</evidence>
<keyword evidence="5" id="KW-0575">Peroxidase</keyword>
<keyword evidence="2" id="KW-1015">Disulfide bond</keyword>